<dbReference type="SMART" id="SM00332">
    <property type="entry name" value="PP2Cc"/>
    <property type="match status" value="1"/>
</dbReference>
<dbReference type="Gene3D" id="3.60.40.10">
    <property type="entry name" value="PPM-type phosphatase domain"/>
    <property type="match status" value="1"/>
</dbReference>
<name>W5N001_LEPOC</name>
<keyword evidence="6 11" id="KW-0378">Hydrolase</keyword>
<dbReference type="InterPro" id="IPR000222">
    <property type="entry name" value="PP2C_BS"/>
</dbReference>
<dbReference type="SMART" id="SM00331">
    <property type="entry name" value="PP2C_SIG"/>
    <property type="match status" value="1"/>
</dbReference>
<sequence>VMSAIAIAFFRHGRVVASRAARSSASRPMSPCPSLARCISSTGGRKNLAAAAERRLQQPAAWDSFGIWLDEPVVLPPRSGEGGQALKKASVPSFGCASQMGKRKENEDRYRVAQLADDLFLFAVFDGHGGAAAAEFCSRHFSHFIQRNLQFESDLESVLEKSFLQIDGAFLQHICSLGEDPPLFVGTTATVALLRNETELVVASVGDSPAVLCREGKAESLTEDHSPRRKDERQRILQCGGIIEWNSAGDPYVNGRLAMTRSIGDFQVKPYGVIAQPEITTVKLQHSKDCFLVLTTDGVSGIMEGQEMCDIVKKCQDPSEASLIVTDQALLYGTQDNATTLVVPFGAWGKYKNALTSSSFGRIMVASCRWS</sequence>
<evidence type="ECO:0000256" key="2">
    <source>
        <dbReference type="ARBA" id="ARBA00004305"/>
    </source>
</evidence>
<protein>
    <recommendedName>
        <fullName evidence="4">protein-serine/threonine phosphatase</fullName>
        <ecNumber evidence="4">3.1.3.16</ecNumber>
    </recommendedName>
</protein>
<comment type="cofactor">
    <cofactor evidence="1">
        <name>Mn(2+)</name>
        <dbReference type="ChEBI" id="CHEBI:29035"/>
    </cofactor>
</comment>
<dbReference type="GO" id="GO:1902531">
    <property type="term" value="P:regulation of intracellular signal transduction"/>
    <property type="evidence" value="ECO:0000318"/>
    <property type="project" value="GO_Central"/>
</dbReference>
<comment type="similarity">
    <text evidence="3 11">Belongs to the PP2C family.</text>
</comment>
<evidence type="ECO:0000256" key="6">
    <source>
        <dbReference type="ARBA" id="ARBA00022801"/>
    </source>
</evidence>
<proteinExistence type="inferred from homology"/>
<dbReference type="OMA" id="LQYGTQD"/>
<dbReference type="AlphaFoldDB" id="W5N001"/>
<feature type="domain" description="PPM-type phosphatase" evidence="12">
    <location>
        <begin position="93"/>
        <end position="345"/>
    </location>
</feature>
<dbReference type="GO" id="GO:0046872">
    <property type="term" value="F:metal ion binding"/>
    <property type="evidence" value="ECO:0007669"/>
    <property type="project" value="UniProtKB-KW"/>
</dbReference>
<keyword evidence="9" id="KW-0496">Mitochondrion</keyword>
<keyword evidence="14" id="KW-1185">Reference proteome</keyword>
<dbReference type="eggNOG" id="KOG0698">
    <property type="taxonomic scope" value="Eukaryota"/>
</dbReference>
<keyword evidence="7 11" id="KW-0904">Protein phosphatase</keyword>
<evidence type="ECO:0000256" key="3">
    <source>
        <dbReference type="ARBA" id="ARBA00006702"/>
    </source>
</evidence>
<dbReference type="SUPFAM" id="SSF81606">
    <property type="entry name" value="PP2C-like"/>
    <property type="match status" value="1"/>
</dbReference>
<evidence type="ECO:0000256" key="7">
    <source>
        <dbReference type="ARBA" id="ARBA00022912"/>
    </source>
</evidence>
<reference evidence="13" key="3">
    <citation type="submission" date="2025-09" db="UniProtKB">
        <authorList>
            <consortium name="Ensembl"/>
        </authorList>
    </citation>
    <scope>IDENTIFICATION</scope>
</reference>
<dbReference type="CDD" id="cd00143">
    <property type="entry name" value="PP2Cc"/>
    <property type="match status" value="1"/>
</dbReference>
<dbReference type="InterPro" id="IPR015655">
    <property type="entry name" value="PP2C"/>
</dbReference>
<reference evidence="13" key="2">
    <citation type="submission" date="2025-08" db="UniProtKB">
        <authorList>
            <consortium name="Ensembl"/>
        </authorList>
    </citation>
    <scope>IDENTIFICATION</scope>
</reference>
<keyword evidence="5" id="KW-0479">Metal-binding</keyword>
<evidence type="ECO:0000256" key="8">
    <source>
        <dbReference type="ARBA" id="ARBA00022946"/>
    </source>
</evidence>
<evidence type="ECO:0000256" key="10">
    <source>
        <dbReference type="ARBA" id="ARBA00023211"/>
    </source>
</evidence>
<dbReference type="Proteomes" id="UP000018468">
    <property type="component" value="Linkage group LG5"/>
</dbReference>
<evidence type="ECO:0000256" key="1">
    <source>
        <dbReference type="ARBA" id="ARBA00001936"/>
    </source>
</evidence>
<evidence type="ECO:0000313" key="14">
    <source>
        <dbReference type="Proteomes" id="UP000018468"/>
    </source>
</evidence>
<dbReference type="HOGENOM" id="CLU_013173_1_3_1"/>
<evidence type="ECO:0000259" key="12">
    <source>
        <dbReference type="PROSITE" id="PS51746"/>
    </source>
</evidence>
<dbReference type="InterPro" id="IPR036457">
    <property type="entry name" value="PPM-type-like_dom_sf"/>
</dbReference>
<dbReference type="PROSITE" id="PS51746">
    <property type="entry name" value="PPM_2"/>
    <property type="match status" value="1"/>
</dbReference>
<dbReference type="GO" id="GO:0005739">
    <property type="term" value="C:mitochondrion"/>
    <property type="evidence" value="ECO:0000318"/>
    <property type="project" value="GO_Central"/>
</dbReference>
<dbReference type="EMBL" id="AHAT01017452">
    <property type="status" value="NOT_ANNOTATED_CDS"/>
    <property type="molecule type" value="Genomic_DNA"/>
</dbReference>
<keyword evidence="8" id="KW-0809">Transit peptide</keyword>
<dbReference type="Pfam" id="PF00481">
    <property type="entry name" value="PP2C"/>
    <property type="match status" value="1"/>
</dbReference>
<dbReference type="GO" id="GO:0005759">
    <property type="term" value="C:mitochondrial matrix"/>
    <property type="evidence" value="ECO:0007669"/>
    <property type="project" value="UniProtKB-SubCell"/>
</dbReference>
<dbReference type="EC" id="3.1.3.16" evidence="4"/>
<reference evidence="14" key="1">
    <citation type="submission" date="2011-12" db="EMBL/GenBank/DDBJ databases">
        <title>The Draft Genome of Lepisosteus oculatus.</title>
        <authorList>
            <consortium name="The Broad Institute Genome Assembly &amp; Analysis Group"/>
            <consortium name="Computational R&amp;D Group"/>
            <consortium name="and Sequencing Platform"/>
            <person name="Di Palma F."/>
            <person name="Alfoldi J."/>
            <person name="Johnson J."/>
            <person name="Berlin A."/>
            <person name="Gnerre S."/>
            <person name="Jaffe D."/>
            <person name="MacCallum I."/>
            <person name="Young S."/>
            <person name="Walker B.J."/>
            <person name="Lander E.S."/>
            <person name="Lindblad-Toh K."/>
        </authorList>
    </citation>
    <scope>NUCLEOTIDE SEQUENCE [LARGE SCALE GENOMIC DNA]</scope>
</reference>
<dbReference type="PANTHER" id="PTHR47992">
    <property type="entry name" value="PROTEIN PHOSPHATASE"/>
    <property type="match status" value="1"/>
</dbReference>
<evidence type="ECO:0000256" key="11">
    <source>
        <dbReference type="RuleBase" id="RU003465"/>
    </source>
</evidence>
<dbReference type="STRING" id="7918.ENSLOCP00000013960"/>
<dbReference type="PROSITE" id="PS01032">
    <property type="entry name" value="PPM_1"/>
    <property type="match status" value="1"/>
</dbReference>
<dbReference type="InParanoid" id="W5N001"/>
<dbReference type="Ensembl" id="ENSLOCT00000013989.1">
    <property type="protein sequence ID" value="ENSLOCP00000013960.1"/>
    <property type="gene ID" value="ENSLOCG00000011359.1"/>
</dbReference>
<dbReference type="InterPro" id="IPR001932">
    <property type="entry name" value="PPM-type_phosphatase-like_dom"/>
</dbReference>
<evidence type="ECO:0000256" key="4">
    <source>
        <dbReference type="ARBA" id="ARBA00013081"/>
    </source>
</evidence>
<dbReference type="Bgee" id="ENSLOCG00000011359">
    <property type="expression patterns" value="Expressed in muscle tissue and 13 other cell types or tissues"/>
</dbReference>
<evidence type="ECO:0000313" key="13">
    <source>
        <dbReference type="Ensembl" id="ENSLOCP00000013960.1"/>
    </source>
</evidence>
<dbReference type="GO" id="GO:0004722">
    <property type="term" value="F:protein serine/threonine phosphatase activity"/>
    <property type="evidence" value="ECO:0000318"/>
    <property type="project" value="GO_Central"/>
</dbReference>
<evidence type="ECO:0000256" key="9">
    <source>
        <dbReference type="ARBA" id="ARBA00023128"/>
    </source>
</evidence>
<evidence type="ECO:0000256" key="5">
    <source>
        <dbReference type="ARBA" id="ARBA00022723"/>
    </source>
</evidence>
<keyword evidence="10" id="KW-0464">Manganese</keyword>
<dbReference type="FunFam" id="3.60.40.10:FF:000033">
    <property type="entry name" value="Protein phosphatase 1K, mitochondrial"/>
    <property type="match status" value="1"/>
</dbReference>
<organism evidence="13 14">
    <name type="scientific">Lepisosteus oculatus</name>
    <name type="common">Spotted gar</name>
    <dbReference type="NCBI Taxonomy" id="7918"/>
    <lineage>
        <taxon>Eukaryota</taxon>
        <taxon>Metazoa</taxon>
        <taxon>Chordata</taxon>
        <taxon>Craniata</taxon>
        <taxon>Vertebrata</taxon>
        <taxon>Euteleostomi</taxon>
        <taxon>Actinopterygii</taxon>
        <taxon>Neopterygii</taxon>
        <taxon>Holostei</taxon>
        <taxon>Semionotiformes</taxon>
        <taxon>Lepisosteidae</taxon>
        <taxon>Lepisosteus</taxon>
    </lineage>
</organism>
<accession>W5N001</accession>
<comment type="subcellular location">
    <subcellularLocation>
        <location evidence="2">Mitochondrion matrix</location>
    </subcellularLocation>
</comment>
<dbReference type="GeneTree" id="ENSGT00940000173047"/>